<evidence type="ECO:0000256" key="2">
    <source>
        <dbReference type="ARBA" id="ARBA00013111"/>
    </source>
</evidence>
<name>A0ABD2Q5S3_9PLAT</name>
<proteinExistence type="inferred from homology"/>
<dbReference type="PANTHER" id="PTHR14189">
    <property type="entry name" value="PROTEIN PHOSPHATASE METHYLESTERASE-1 RELATED"/>
    <property type="match status" value="1"/>
</dbReference>
<dbReference type="InterPro" id="IPR000073">
    <property type="entry name" value="AB_hydrolase_1"/>
</dbReference>
<protein>
    <recommendedName>
        <fullName evidence="2">protein phosphatase methylesterase-1</fullName>
        <ecNumber evidence="2">3.1.1.89</ecNumber>
    </recommendedName>
</protein>
<reference evidence="7 8" key="1">
    <citation type="submission" date="2024-11" db="EMBL/GenBank/DDBJ databases">
        <title>Adaptive evolution of stress response genes in parasites aligns with host niche diversity.</title>
        <authorList>
            <person name="Hahn C."/>
            <person name="Resl P."/>
        </authorList>
    </citation>
    <scope>NUCLEOTIDE SEQUENCE [LARGE SCALE GENOMIC DNA]</scope>
    <source>
        <strain evidence="7">EGGRZ-B1_66</strain>
        <tissue evidence="7">Body</tissue>
    </source>
</reference>
<evidence type="ECO:0000259" key="6">
    <source>
        <dbReference type="Pfam" id="PF12697"/>
    </source>
</evidence>
<evidence type="ECO:0000256" key="1">
    <source>
        <dbReference type="ARBA" id="ARBA00008645"/>
    </source>
</evidence>
<evidence type="ECO:0000256" key="3">
    <source>
        <dbReference type="ARBA" id="ARBA00022487"/>
    </source>
</evidence>
<dbReference type="EMBL" id="JBJKFK010000909">
    <property type="protein sequence ID" value="KAL3314778.1"/>
    <property type="molecule type" value="Genomic_DNA"/>
</dbReference>
<evidence type="ECO:0000256" key="4">
    <source>
        <dbReference type="ARBA" id="ARBA00022801"/>
    </source>
</evidence>
<dbReference type="Gene3D" id="3.40.50.1820">
    <property type="entry name" value="alpha/beta hydrolase"/>
    <property type="match status" value="1"/>
</dbReference>
<dbReference type="Proteomes" id="UP001626550">
    <property type="component" value="Unassembled WGS sequence"/>
</dbReference>
<evidence type="ECO:0000313" key="8">
    <source>
        <dbReference type="Proteomes" id="UP001626550"/>
    </source>
</evidence>
<dbReference type="AlphaFoldDB" id="A0ABD2Q5S3"/>
<evidence type="ECO:0000256" key="5">
    <source>
        <dbReference type="ARBA" id="ARBA00049203"/>
    </source>
</evidence>
<gene>
    <name evidence="7" type="primary">PPME1_2</name>
    <name evidence="7" type="ORF">Ciccas_006602</name>
</gene>
<dbReference type="SUPFAM" id="SSF53474">
    <property type="entry name" value="alpha/beta-Hydrolases"/>
    <property type="match status" value="1"/>
</dbReference>
<feature type="domain" description="AB hydrolase-1" evidence="6">
    <location>
        <begin position="52"/>
        <end position="199"/>
    </location>
</feature>
<dbReference type="PANTHER" id="PTHR14189:SF0">
    <property type="entry name" value="PROTEIN PHOSPHATASE METHYLESTERASE 1"/>
    <property type="match status" value="1"/>
</dbReference>
<dbReference type="InterPro" id="IPR016812">
    <property type="entry name" value="PPase_methylesterase_euk"/>
</dbReference>
<comment type="catalytic activity">
    <reaction evidence="5">
        <text>[phosphatase 2A protein]-C-terminal L-leucine methyl ester + H2O = [phosphatase 2A protein]-C-terminal L-leucine + methanol + H(+)</text>
        <dbReference type="Rhea" id="RHEA:48548"/>
        <dbReference type="Rhea" id="RHEA-COMP:12134"/>
        <dbReference type="Rhea" id="RHEA-COMP:12135"/>
        <dbReference type="ChEBI" id="CHEBI:15377"/>
        <dbReference type="ChEBI" id="CHEBI:15378"/>
        <dbReference type="ChEBI" id="CHEBI:17790"/>
        <dbReference type="ChEBI" id="CHEBI:90516"/>
        <dbReference type="ChEBI" id="CHEBI:90517"/>
        <dbReference type="EC" id="3.1.1.89"/>
    </reaction>
</comment>
<dbReference type="EC" id="3.1.1.89" evidence="2"/>
<comment type="similarity">
    <text evidence="1">Belongs to the AB hydrolase superfamily.</text>
</comment>
<keyword evidence="4" id="KW-0378">Hydrolase</keyword>
<sequence>MAKQTFEPISWREFFDVRDDVHTNSGVSLHSHLSHSYKTFRIYRKGREGVLLLFLHGGGFSGLSWAHLTKLITEEINCQCIAIDIRGHGDTLCDDERDFSMETLSKYVLPPLNHFSSDLNDIIFSLFPAEAPQIILVGHSMGGAIAINLAKSHKIPSLSGLIVIDVVEGTAMEALKSMKGFLANRPKSFKSLSSAIEWRFVIIFRAVLRDFFHIWLSQRGEI</sequence>
<comment type="caution">
    <text evidence="7">The sequence shown here is derived from an EMBL/GenBank/DDBJ whole genome shotgun (WGS) entry which is preliminary data.</text>
</comment>
<evidence type="ECO:0000313" key="7">
    <source>
        <dbReference type="EMBL" id="KAL3314778.1"/>
    </source>
</evidence>
<keyword evidence="3" id="KW-0719">Serine esterase</keyword>
<organism evidence="7 8">
    <name type="scientific">Cichlidogyrus casuarinus</name>
    <dbReference type="NCBI Taxonomy" id="1844966"/>
    <lineage>
        <taxon>Eukaryota</taxon>
        <taxon>Metazoa</taxon>
        <taxon>Spiralia</taxon>
        <taxon>Lophotrochozoa</taxon>
        <taxon>Platyhelminthes</taxon>
        <taxon>Monogenea</taxon>
        <taxon>Monopisthocotylea</taxon>
        <taxon>Dactylogyridea</taxon>
        <taxon>Ancyrocephalidae</taxon>
        <taxon>Cichlidogyrus</taxon>
    </lineage>
</organism>
<dbReference type="InterPro" id="IPR029058">
    <property type="entry name" value="AB_hydrolase_fold"/>
</dbReference>
<keyword evidence="8" id="KW-1185">Reference proteome</keyword>
<dbReference type="GO" id="GO:0051723">
    <property type="term" value="F:protein methylesterase activity"/>
    <property type="evidence" value="ECO:0007669"/>
    <property type="project" value="UniProtKB-EC"/>
</dbReference>
<dbReference type="Pfam" id="PF12697">
    <property type="entry name" value="Abhydrolase_6"/>
    <property type="match status" value="1"/>
</dbReference>
<accession>A0ABD2Q5S3</accession>